<dbReference type="PROSITE" id="PS51084">
    <property type="entry name" value="HIT_2"/>
    <property type="match status" value="1"/>
</dbReference>
<evidence type="ECO:0000313" key="6">
    <source>
        <dbReference type="Proteomes" id="UP000295431"/>
    </source>
</evidence>
<name>A0A4R4NYU3_9ACTN</name>
<feature type="short sequence motif" description="Histidine triad motif" evidence="2 3">
    <location>
        <begin position="95"/>
        <end position="99"/>
    </location>
</feature>
<protein>
    <submittedName>
        <fullName evidence="5">HIT domain-containing protein</fullName>
    </submittedName>
</protein>
<dbReference type="EMBL" id="SMJW01000101">
    <property type="protein sequence ID" value="TDC13413.1"/>
    <property type="molecule type" value="Genomic_DNA"/>
</dbReference>
<comment type="caution">
    <text evidence="5">The sequence shown here is derived from an EMBL/GenBank/DDBJ whole genome shotgun (WGS) entry which is preliminary data.</text>
</comment>
<dbReference type="PANTHER" id="PTHR46648:SF1">
    <property type="entry name" value="ADENOSINE 5'-MONOPHOSPHORAMIDASE HNT1"/>
    <property type="match status" value="1"/>
</dbReference>
<dbReference type="GO" id="GO:0003824">
    <property type="term" value="F:catalytic activity"/>
    <property type="evidence" value="ECO:0007669"/>
    <property type="project" value="InterPro"/>
</dbReference>
<dbReference type="InterPro" id="IPR019808">
    <property type="entry name" value="Histidine_triad_CS"/>
</dbReference>
<dbReference type="OrthoDB" id="9784774at2"/>
<dbReference type="Gene3D" id="3.30.428.10">
    <property type="entry name" value="HIT-like"/>
    <property type="match status" value="1"/>
</dbReference>
<dbReference type="SUPFAM" id="SSF54197">
    <property type="entry name" value="HIT-like"/>
    <property type="match status" value="1"/>
</dbReference>
<dbReference type="InterPro" id="IPR001310">
    <property type="entry name" value="Histidine_triad_HIT"/>
</dbReference>
<dbReference type="Proteomes" id="UP000295431">
    <property type="component" value="Unassembled WGS sequence"/>
</dbReference>
<evidence type="ECO:0000259" key="4">
    <source>
        <dbReference type="PROSITE" id="PS51084"/>
    </source>
</evidence>
<evidence type="ECO:0000313" key="5">
    <source>
        <dbReference type="EMBL" id="TDC13413.1"/>
    </source>
</evidence>
<dbReference type="Pfam" id="PF01230">
    <property type="entry name" value="HIT"/>
    <property type="match status" value="1"/>
</dbReference>
<dbReference type="PANTHER" id="PTHR46648">
    <property type="entry name" value="HIT FAMILY PROTEIN 1"/>
    <property type="match status" value="1"/>
</dbReference>
<organism evidence="5 6">
    <name type="scientific">Actinomadura bangladeshensis</name>
    <dbReference type="NCBI Taxonomy" id="453573"/>
    <lineage>
        <taxon>Bacteria</taxon>
        <taxon>Bacillati</taxon>
        <taxon>Actinomycetota</taxon>
        <taxon>Actinomycetes</taxon>
        <taxon>Streptosporangiales</taxon>
        <taxon>Thermomonosporaceae</taxon>
        <taxon>Actinomadura</taxon>
    </lineage>
</organism>
<dbReference type="AlphaFoldDB" id="A0A4R4NYU3"/>
<dbReference type="PRINTS" id="PR00332">
    <property type="entry name" value="HISTRIAD"/>
</dbReference>
<dbReference type="GO" id="GO:0009117">
    <property type="term" value="P:nucleotide metabolic process"/>
    <property type="evidence" value="ECO:0007669"/>
    <property type="project" value="TreeGrafter"/>
</dbReference>
<evidence type="ECO:0000256" key="1">
    <source>
        <dbReference type="PIRSR" id="PIRSR601310-1"/>
    </source>
</evidence>
<feature type="domain" description="HIT" evidence="4">
    <location>
        <begin position="4"/>
        <end position="110"/>
    </location>
</feature>
<proteinExistence type="predicted"/>
<evidence type="ECO:0000256" key="2">
    <source>
        <dbReference type="PIRSR" id="PIRSR601310-3"/>
    </source>
</evidence>
<dbReference type="InterPro" id="IPR011146">
    <property type="entry name" value="HIT-like"/>
</dbReference>
<evidence type="ECO:0000256" key="3">
    <source>
        <dbReference type="PROSITE-ProRule" id="PRU00464"/>
    </source>
</evidence>
<dbReference type="PROSITE" id="PS00892">
    <property type="entry name" value="HIT_1"/>
    <property type="match status" value="1"/>
</dbReference>
<dbReference type="InterPro" id="IPR036265">
    <property type="entry name" value="HIT-like_sf"/>
</dbReference>
<reference evidence="5 6" key="1">
    <citation type="submission" date="2019-03" db="EMBL/GenBank/DDBJ databases">
        <title>Draft genome sequences of novel Actinobacteria.</title>
        <authorList>
            <person name="Sahin N."/>
            <person name="Ay H."/>
            <person name="Saygin H."/>
        </authorList>
    </citation>
    <scope>NUCLEOTIDE SEQUENCE [LARGE SCALE GENOMIC DNA]</scope>
    <source>
        <strain evidence="5 6">DSM 45347</strain>
    </source>
</reference>
<keyword evidence="6" id="KW-1185">Reference proteome</keyword>
<sequence>MECTFCDLLKSDTARWVTRKSSVAAFAPLCPLAPGHTLVIPTVHYTDIFETPSGALAEAMALVQHLAKAIRVTLGASGVNILHASGPDSEQSVPHLHFHLIPRWPDDEFSTWPTGRSRHRVTADPIAQLANALKSHQ</sequence>
<gene>
    <name evidence="5" type="ORF">E1284_20370</name>
</gene>
<accession>A0A4R4NYU3</accession>
<feature type="active site" description="Tele-AMP-histidine intermediate" evidence="1">
    <location>
        <position position="97"/>
    </location>
</feature>